<keyword evidence="3" id="KW-1185">Reference proteome</keyword>
<keyword evidence="1" id="KW-0732">Signal</keyword>
<dbReference type="Proteomes" id="UP001150924">
    <property type="component" value="Unassembled WGS sequence"/>
</dbReference>
<proteinExistence type="predicted"/>
<name>A0A9X3EVU2_9BACT</name>
<evidence type="ECO:0000256" key="1">
    <source>
        <dbReference type="SAM" id="SignalP"/>
    </source>
</evidence>
<sequence length="103" mass="10872">MHRRAPLLACSLVLAAFTAPLADRDAPCDLAASIGTEVTCGLSQECPGEPVQSISCDGDTCTCWTGEEFERECAGNGVCGEFEAVQQLEQLAEACCGFVFYDA</sequence>
<accession>A0A9X3EVU2</accession>
<comment type="caution">
    <text evidence="2">The sequence shown here is derived from an EMBL/GenBank/DDBJ whole genome shotgun (WGS) entry which is preliminary data.</text>
</comment>
<organism evidence="2 3">
    <name type="scientific">Nannocystis pusilla</name>
    <dbReference type="NCBI Taxonomy" id="889268"/>
    <lineage>
        <taxon>Bacteria</taxon>
        <taxon>Pseudomonadati</taxon>
        <taxon>Myxococcota</taxon>
        <taxon>Polyangia</taxon>
        <taxon>Nannocystales</taxon>
        <taxon>Nannocystaceae</taxon>
        <taxon>Nannocystis</taxon>
    </lineage>
</organism>
<reference evidence="2" key="1">
    <citation type="submission" date="2022-11" db="EMBL/GenBank/DDBJ databases">
        <title>Minimal conservation of predation-associated metabolite biosynthetic gene clusters underscores biosynthetic potential of Myxococcota including descriptions for ten novel species: Archangium lansinium sp. nov., Myxococcus landrumus sp. nov., Nannocystis bai.</title>
        <authorList>
            <person name="Ahearne A."/>
            <person name="Stevens C."/>
            <person name="Phillips K."/>
        </authorList>
    </citation>
    <scope>NUCLEOTIDE SEQUENCE</scope>
    <source>
        <strain evidence="2">Na p29</strain>
    </source>
</reference>
<evidence type="ECO:0000313" key="3">
    <source>
        <dbReference type="Proteomes" id="UP001150924"/>
    </source>
</evidence>
<protein>
    <recommendedName>
        <fullName evidence="4">Extracellular membrane protein CFEM domain-containing protein</fullName>
    </recommendedName>
</protein>
<feature type="signal peptide" evidence="1">
    <location>
        <begin position="1"/>
        <end position="22"/>
    </location>
</feature>
<dbReference type="EMBL" id="JAPNKE010000002">
    <property type="protein sequence ID" value="MCY1010404.1"/>
    <property type="molecule type" value="Genomic_DNA"/>
</dbReference>
<feature type="chain" id="PRO_5040842915" description="Extracellular membrane protein CFEM domain-containing protein" evidence="1">
    <location>
        <begin position="23"/>
        <end position="103"/>
    </location>
</feature>
<gene>
    <name evidence="2" type="ORF">OV079_33525</name>
</gene>
<dbReference type="AlphaFoldDB" id="A0A9X3EVU2"/>
<evidence type="ECO:0000313" key="2">
    <source>
        <dbReference type="EMBL" id="MCY1010404.1"/>
    </source>
</evidence>
<evidence type="ECO:0008006" key="4">
    <source>
        <dbReference type="Google" id="ProtNLM"/>
    </source>
</evidence>
<dbReference type="RefSeq" id="WP_267773328.1">
    <property type="nucleotide sequence ID" value="NZ_JAPNKE010000002.1"/>
</dbReference>